<dbReference type="STRING" id="100884.GCA_000269565_01240"/>
<keyword evidence="3" id="KW-1185">Reference proteome</keyword>
<dbReference type="HOGENOM" id="CLU_2408212_0_0_9"/>
<accession>E7G6T4</accession>
<organism evidence="2 3">
    <name type="scientific">Coprobacillus cateniformis</name>
    <dbReference type="NCBI Taxonomy" id="100884"/>
    <lineage>
        <taxon>Bacteria</taxon>
        <taxon>Bacillati</taxon>
        <taxon>Bacillota</taxon>
        <taxon>Erysipelotrichia</taxon>
        <taxon>Erysipelotrichales</taxon>
        <taxon>Coprobacillaceae</taxon>
        <taxon>Coprobacillus</taxon>
    </lineage>
</organism>
<keyword evidence="1" id="KW-0472">Membrane</keyword>
<evidence type="ECO:0000313" key="3">
    <source>
        <dbReference type="Proteomes" id="UP000003157"/>
    </source>
</evidence>
<keyword evidence="1" id="KW-0812">Transmembrane</keyword>
<feature type="transmembrane region" description="Helical" evidence="1">
    <location>
        <begin position="33"/>
        <end position="57"/>
    </location>
</feature>
<proteinExistence type="predicted"/>
<evidence type="ECO:0000313" key="2">
    <source>
        <dbReference type="EMBL" id="EFW06240.1"/>
    </source>
</evidence>
<name>E7G6T4_9FIRM</name>
<evidence type="ECO:0000256" key="1">
    <source>
        <dbReference type="SAM" id="Phobius"/>
    </source>
</evidence>
<dbReference type="OrthoDB" id="1644644at2"/>
<feature type="transmembrane region" description="Helical" evidence="1">
    <location>
        <begin position="63"/>
        <end position="85"/>
    </location>
</feature>
<feature type="transmembrane region" description="Helical" evidence="1">
    <location>
        <begin position="6"/>
        <end position="21"/>
    </location>
</feature>
<dbReference type="Proteomes" id="UP000003157">
    <property type="component" value="Unassembled WGS sequence"/>
</dbReference>
<comment type="caution">
    <text evidence="2">The sequence shown here is derived from an EMBL/GenBank/DDBJ whole genome shotgun (WGS) entry which is preliminary data.</text>
</comment>
<evidence type="ECO:0008006" key="4">
    <source>
        <dbReference type="Google" id="ProtNLM"/>
    </source>
</evidence>
<dbReference type="RefSeq" id="WP_008787593.1">
    <property type="nucleotide sequence ID" value="NZ_AKCB01000001.1"/>
</dbReference>
<dbReference type="GeneID" id="78229120"/>
<dbReference type="AlphaFoldDB" id="E7G6T4"/>
<dbReference type="EMBL" id="ADKX01000007">
    <property type="protein sequence ID" value="EFW06240.1"/>
    <property type="molecule type" value="Genomic_DNA"/>
</dbReference>
<keyword evidence="1" id="KW-1133">Transmembrane helix</keyword>
<gene>
    <name evidence="2" type="ORF">HMPREF9488_00472</name>
</gene>
<reference evidence="2 3" key="1">
    <citation type="submission" date="2010-12" db="EMBL/GenBank/DDBJ databases">
        <title>The Genome Sequence of Coprobacillus sp. strain 29_1.</title>
        <authorList>
            <consortium name="The Broad Institute Genome Sequencing Platform"/>
            <person name="Earl A."/>
            <person name="Ward D."/>
            <person name="Feldgarden M."/>
            <person name="Gevers D."/>
            <person name="Daigneault M."/>
            <person name="Sibley C.D."/>
            <person name="White A."/>
            <person name="Strauss J."/>
            <person name="Allen-Vercoe E."/>
            <person name="Young S.K."/>
            <person name="Zeng Q."/>
            <person name="Gargeya S."/>
            <person name="Fitzgerald M."/>
            <person name="Haas B."/>
            <person name="Abouelleil A."/>
            <person name="Alvarado L."/>
            <person name="Arachchi H.M."/>
            <person name="Berlin A."/>
            <person name="Brown A."/>
            <person name="Chapman S.B."/>
            <person name="Chen Z."/>
            <person name="Dunbar C."/>
            <person name="Freedman E."/>
            <person name="Gearin G."/>
            <person name="Gellesch M."/>
            <person name="Goldberg J."/>
            <person name="Griggs A."/>
            <person name="Gujja S."/>
            <person name="Heilman E."/>
            <person name="Heiman D."/>
            <person name="Howarth C."/>
            <person name="Larson L."/>
            <person name="Lui A."/>
            <person name="MacDonald P.J.P."/>
            <person name="Mehta T."/>
            <person name="Montmayeur A."/>
            <person name="Murphy C."/>
            <person name="Neiman D."/>
            <person name="Pearson M."/>
            <person name="Priest M."/>
            <person name="Roberts A."/>
            <person name="Saif S."/>
            <person name="Shea T."/>
            <person name="Shenoy N."/>
            <person name="Sisk P."/>
            <person name="Stolte C."/>
            <person name="Sykes S."/>
            <person name="White J."/>
            <person name="Yandava C."/>
            <person name="Nusbaum C."/>
            <person name="Birren B."/>
        </authorList>
    </citation>
    <scope>NUCLEOTIDE SEQUENCE [LARGE SCALE GENOMIC DNA]</scope>
    <source>
        <strain evidence="2 3">29_1</strain>
    </source>
</reference>
<protein>
    <recommendedName>
        <fullName evidence="4">NADH dehydrogenase subunit 4L</fullName>
    </recommendedName>
</protein>
<sequence>MNPITIISLVCLFAGIWINNYKNSLIFSLAGSFILIIMEIYYFMTWHIMFMTGVFSIQTSIGLVYSMFYVGIGLAIIFFFTFICFQSVTLKN</sequence>